<dbReference type="STRING" id="1423804.FD14_GL001908"/>
<keyword evidence="1" id="KW-0732">Signal</keyword>
<proteinExistence type="predicted"/>
<evidence type="ECO:0008006" key="4">
    <source>
        <dbReference type="Google" id="ProtNLM"/>
    </source>
</evidence>
<evidence type="ECO:0000256" key="1">
    <source>
        <dbReference type="SAM" id="SignalP"/>
    </source>
</evidence>
<evidence type="ECO:0000313" key="2">
    <source>
        <dbReference type="EMBL" id="KRN18584.1"/>
    </source>
</evidence>
<organism evidence="2 3">
    <name type="scientific">Secundilactobacillus similis DSM 23365 = JCM 2765</name>
    <dbReference type="NCBI Taxonomy" id="1423804"/>
    <lineage>
        <taxon>Bacteria</taxon>
        <taxon>Bacillati</taxon>
        <taxon>Bacillota</taxon>
        <taxon>Bacilli</taxon>
        <taxon>Lactobacillales</taxon>
        <taxon>Lactobacillaceae</taxon>
        <taxon>Secundilactobacillus</taxon>
    </lineage>
</organism>
<dbReference type="OrthoDB" id="2286884at2"/>
<protein>
    <recommendedName>
        <fullName evidence="4">Extracellular protein</fullName>
    </recommendedName>
</protein>
<feature type="chain" id="PRO_5006416570" description="Extracellular protein" evidence="1">
    <location>
        <begin position="27"/>
        <end position="227"/>
    </location>
</feature>
<accession>A0A0R2EQQ1</accession>
<dbReference type="Proteomes" id="UP000051442">
    <property type="component" value="Unassembled WGS sequence"/>
</dbReference>
<dbReference type="RefSeq" id="WP_054735567.1">
    <property type="nucleotide sequence ID" value="NZ_AYZM01000148.1"/>
</dbReference>
<evidence type="ECO:0000313" key="3">
    <source>
        <dbReference type="Proteomes" id="UP000051442"/>
    </source>
</evidence>
<dbReference type="AlphaFoldDB" id="A0A0R2EQQ1"/>
<reference evidence="2 3" key="1">
    <citation type="journal article" date="2015" name="Genome Announc.">
        <title>Expanding the biotechnology potential of lactobacilli through comparative genomics of 213 strains and associated genera.</title>
        <authorList>
            <person name="Sun Z."/>
            <person name="Harris H.M."/>
            <person name="McCann A."/>
            <person name="Guo C."/>
            <person name="Argimon S."/>
            <person name="Zhang W."/>
            <person name="Yang X."/>
            <person name="Jeffery I.B."/>
            <person name="Cooney J.C."/>
            <person name="Kagawa T.F."/>
            <person name="Liu W."/>
            <person name="Song Y."/>
            <person name="Salvetti E."/>
            <person name="Wrobel A."/>
            <person name="Rasinkangas P."/>
            <person name="Parkhill J."/>
            <person name="Rea M.C."/>
            <person name="O'Sullivan O."/>
            <person name="Ritari J."/>
            <person name="Douillard F.P."/>
            <person name="Paul Ross R."/>
            <person name="Yang R."/>
            <person name="Briner A.E."/>
            <person name="Felis G.E."/>
            <person name="de Vos W.M."/>
            <person name="Barrangou R."/>
            <person name="Klaenhammer T.R."/>
            <person name="Caufield P.W."/>
            <person name="Cui Y."/>
            <person name="Zhang H."/>
            <person name="O'Toole P.W."/>
        </authorList>
    </citation>
    <scope>NUCLEOTIDE SEQUENCE [LARGE SCALE GENOMIC DNA]</scope>
    <source>
        <strain evidence="2 3">DSM 23365</strain>
    </source>
</reference>
<gene>
    <name evidence="2" type="ORF">FD14_GL001908</name>
</gene>
<comment type="caution">
    <text evidence="2">The sequence shown here is derived from an EMBL/GenBank/DDBJ whole genome shotgun (WGS) entry which is preliminary data.</text>
</comment>
<sequence length="227" mass="25304">MNLKRITVTGLTLALGLAGLMGTANAATKATTTSHYQLVTKKTTVGRVTIPANTRVYVTYFSKKNGQKYATIELSTLRYQIRHATTATYLKVRVNHNLKAVKSVAMDQLPVMWQPKTNVTDQGRQDQNATIRFTSDGYVEYFKNDQATTKPTSSTKVTKSVAKGQTTYVYAKHNMLKLPDKKISNKRNYRYRLMVHFNGAQVADTNAALSYSVGSKRNLFYTLAGNA</sequence>
<keyword evidence="3" id="KW-1185">Reference proteome</keyword>
<dbReference type="PATRIC" id="fig|1423804.4.peg.2068"/>
<dbReference type="EMBL" id="AYZM01000148">
    <property type="protein sequence ID" value="KRN18584.1"/>
    <property type="molecule type" value="Genomic_DNA"/>
</dbReference>
<feature type="signal peptide" evidence="1">
    <location>
        <begin position="1"/>
        <end position="26"/>
    </location>
</feature>
<name>A0A0R2EQQ1_9LACO</name>